<sequence>MSGNPLQRPLCESNQAAQDANPDGVVLNVRGTVPENTCCGIELQAPPTVGPFLKFWGLKRASACSGQANGSGAAAAAPEAGAAAAAPEAGAAAAAPAGAPRVWLGSLLLVTKAKIGEVAVALKDGSLGSVLGPEQLDSFDGWVALRFRLQVPVPERDTKVYYSVTVCNEALQAPKDGFCFHVAGTSSKAHWGFYSCAGFTPDVPPEHREGKWGGITPLWNDVLAVHNTAPLHFLVGGGDQLYCDDVWTLPTLQGFLKLPRKTQDERVRRSMEPYTEGMKAEVDAYYFHHYCCHFSQPPIADVYALVPQVMTWDDHDIFDGWGSYAPYLQDSVVFQGVFASALRWYCVFQQHCKVEKKLPVAVYEVDGRTAIVACDMRHQRRPDEIVPLEHYMKLSMLCTQLPEEIEHVVFVSTVPVVYPHVKVARTVLNLLKNGLLRCLLGSLGAKQLNQFGEPELMDDLDDHWSAPDHRDERRFLIEILQMLSKYRGCRVTLLSGDVHVCGAGKLISYPEPSEEMLRHDFRYMPQVISSAISNPPPPGGLITMLDFCSHGGRINRATRHTMTRELRTRTGVRVVLENKRNWCEVNAEKEDGGHALIFKLRVEDSPGDLKIIKQYDIKVPPLQKLNGQYYDTRTKHHGGCFVA</sequence>
<dbReference type="OrthoDB" id="9999821at2759"/>
<dbReference type="PANTHER" id="PTHR46689">
    <property type="entry name" value="MEMBRANE PROTEIN, PUTATIVE-RELATED"/>
    <property type="match status" value="1"/>
</dbReference>
<dbReference type="Pfam" id="PF19050">
    <property type="entry name" value="PhoD_2"/>
    <property type="match status" value="2"/>
</dbReference>
<dbReference type="InterPro" id="IPR038607">
    <property type="entry name" value="PhoD-like_sf"/>
</dbReference>
<accession>A0A8J4CG25</accession>
<comment type="caution">
    <text evidence="2">The sequence shown here is derived from an EMBL/GenBank/DDBJ whole genome shotgun (WGS) entry which is preliminary data.</text>
</comment>
<dbReference type="GO" id="GO:0016020">
    <property type="term" value="C:membrane"/>
    <property type="evidence" value="ECO:0007669"/>
    <property type="project" value="TreeGrafter"/>
</dbReference>
<dbReference type="Proteomes" id="UP000722791">
    <property type="component" value="Unassembled WGS sequence"/>
</dbReference>
<reference evidence="2" key="1">
    <citation type="journal article" date="2021" name="Proc. Natl. Acad. Sci. U.S.A.">
        <title>Three genomes in the algal genus Volvox reveal the fate of a haploid sex-determining region after a transition to homothallism.</title>
        <authorList>
            <person name="Yamamoto K."/>
            <person name="Hamaji T."/>
            <person name="Kawai-Toyooka H."/>
            <person name="Matsuzaki R."/>
            <person name="Takahashi F."/>
            <person name="Nishimura Y."/>
            <person name="Kawachi M."/>
            <person name="Noguchi H."/>
            <person name="Minakuchi Y."/>
            <person name="Umen J.G."/>
            <person name="Toyoda A."/>
            <person name="Nozaki H."/>
        </authorList>
    </citation>
    <scope>NUCLEOTIDE SEQUENCE</scope>
    <source>
        <strain evidence="3">NIES-3785</strain>
        <strain evidence="2">NIES-3786</strain>
    </source>
</reference>
<protein>
    <recommendedName>
        <fullName evidence="1">PhoD-like phosphatase domain-containing protein</fullName>
    </recommendedName>
</protein>
<dbReference type="InterPro" id="IPR043904">
    <property type="entry name" value="PhoD_2-like"/>
</dbReference>
<dbReference type="InterPro" id="IPR018946">
    <property type="entry name" value="PhoD-like_MPP"/>
</dbReference>
<evidence type="ECO:0000313" key="2">
    <source>
        <dbReference type="EMBL" id="GIL81799.1"/>
    </source>
</evidence>
<evidence type="ECO:0000313" key="4">
    <source>
        <dbReference type="Proteomes" id="UP000747110"/>
    </source>
</evidence>
<gene>
    <name evidence="2" type="ORF">Vretifemale_10798</name>
    <name evidence="3" type="ORF">Vretimale_1403</name>
</gene>
<keyword evidence="4" id="KW-1185">Reference proteome</keyword>
<evidence type="ECO:0000259" key="1">
    <source>
        <dbReference type="Pfam" id="PF19050"/>
    </source>
</evidence>
<dbReference type="EMBL" id="BNCQ01000002">
    <property type="protein sequence ID" value="GIL95359.1"/>
    <property type="molecule type" value="Genomic_DNA"/>
</dbReference>
<dbReference type="Gene3D" id="3.60.21.70">
    <property type="entry name" value="PhoD-like phosphatase"/>
    <property type="match status" value="1"/>
</dbReference>
<name>A0A8J4CG25_9CHLO</name>
<dbReference type="CDD" id="cd07389">
    <property type="entry name" value="MPP_PhoD"/>
    <property type="match status" value="1"/>
</dbReference>
<dbReference type="Proteomes" id="UP000747110">
    <property type="component" value="Unassembled WGS sequence"/>
</dbReference>
<dbReference type="EMBL" id="BNCP01000022">
    <property type="protein sequence ID" value="GIL81799.1"/>
    <property type="molecule type" value="Genomic_DNA"/>
</dbReference>
<feature type="domain" description="PhoD-like phosphatase" evidence="1">
    <location>
        <begin position="446"/>
        <end position="546"/>
    </location>
</feature>
<dbReference type="PANTHER" id="PTHR46689:SF1">
    <property type="entry name" value="PHOD-LIKE PHOSPHATASE DOMAIN-CONTAINING PROTEIN"/>
    <property type="match status" value="1"/>
</dbReference>
<feature type="domain" description="PhoD-like phosphatase" evidence="1">
    <location>
        <begin position="178"/>
        <end position="433"/>
    </location>
</feature>
<evidence type="ECO:0000313" key="3">
    <source>
        <dbReference type="EMBL" id="GIL95359.1"/>
    </source>
</evidence>
<proteinExistence type="predicted"/>
<organism evidence="2 4">
    <name type="scientific">Volvox reticuliferus</name>
    <dbReference type="NCBI Taxonomy" id="1737510"/>
    <lineage>
        <taxon>Eukaryota</taxon>
        <taxon>Viridiplantae</taxon>
        <taxon>Chlorophyta</taxon>
        <taxon>core chlorophytes</taxon>
        <taxon>Chlorophyceae</taxon>
        <taxon>CS clade</taxon>
        <taxon>Chlamydomonadales</taxon>
        <taxon>Volvocaceae</taxon>
        <taxon>Volvox</taxon>
    </lineage>
</organism>
<dbReference type="AlphaFoldDB" id="A0A8J4CG25"/>